<evidence type="ECO:0000313" key="4">
    <source>
        <dbReference type="Proteomes" id="UP001550850"/>
    </source>
</evidence>
<dbReference type="SUPFAM" id="SSF56300">
    <property type="entry name" value="Metallo-dependent phosphatases"/>
    <property type="match status" value="1"/>
</dbReference>
<name>A0ABV2YI16_9ACTN</name>
<evidence type="ECO:0000256" key="1">
    <source>
        <dbReference type="SAM" id="MobiDB-lite"/>
    </source>
</evidence>
<dbReference type="RefSeq" id="WP_108952240.1">
    <property type="nucleotide sequence ID" value="NZ_BEVZ01000002.1"/>
</dbReference>
<organism evidence="3 4">
    <name type="scientific">Streptomyces fragilis</name>
    <dbReference type="NCBI Taxonomy" id="67301"/>
    <lineage>
        <taxon>Bacteria</taxon>
        <taxon>Bacillati</taxon>
        <taxon>Actinomycetota</taxon>
        <taxon>Actinomycetes</taxon>
        <taxon>Kitasatosporales</taxon>
        <taxon>Streptomycetaceae</taxon>
        <taxon>Streptomyces</taxon>
    </lineage>
</organism>
<keyword evidence="4" id="KW-1185">Reference proteome</keyword>
<feature type="domain" description="Calcineurin-like phosphoesterase" evidence="2">
    <location>
        <begin position="87"/>
        <end position="329"/>
    </location>
</feature>
<feature type="region of interest" description="Disordered" evidence="1">
    <location>
        <begin position="361"/>
        <end position="397"/>
    </location>
</feature>
<comment type="caution">
    <text evidence="3">The sequence shown here is derived from an EMBL/GenBank/DDBJ whole genome shotgun (WGS) entry which is preliminary data.</text>
</comment>
<proteinExistence type="predicted"/>
<dbReference type="Gene3D" id="3.60.21.10">
    <property type="match status" value="1"/>
</dbReference>
<protein>
    <submittedName>
        <fullName evidence="3">Metallophosphoesterase</fullName>
    </submittedName>
</protein>
<gene>
    <name evidence="3" type="ORF">AB0E65_14350</name>
</gene>
<evidence type="ECO:0000259" key="2">
    <source>
        <dbReference type="Pfam" id="PF00149"/>
    </source>
</evidence>
<sequence length="436" mass="46474">MSTDTSQTCPTLRYTLGTQVTVPLRRVSTPTGSHFPTTVCESGAQTPVPLGAANAQLILTTVQAATLHPASGRLPLPRWTATTRPRTIDVIGDTGCELPVNPADPAQSCATAWPFTPIANSIARGAPDLVVHTGDYLYRNDPSRADDKARNPGCTLRPEAASWACVVADFFRPAEELLAVAPVVLARGNHEDCTGQAGGAGDAWFRYLADELRANGTCSRFPPPATIRAGLLNLVSVDSSFADPMDNGSTAQVNTFVPQFQAVNQAARQRPAEDFFLLTHKPVWMVKSAGQTTGSVTWLTRVLDAAVAGTTQHRLADNVRLVLSGHIHLYQMLDFDTVRPPQLTVGSSGSPLDRGPIDANVTGQPVGTPPQPVHRSITQEENPSNPPAGLDGVHGYGQLHDNNGTWDLTFHRTDGAVRGQVCTLSTSLANKSFSCH</sequence>
<dbReference type="InterPro" id="IPR029052">
    <property type="entry name" value="Metallo-depent_PP-like"/>
</dbReference>
<accession>A0ABV2YI16</accession>
<evidence type="ECO:0000313" key="3">
    <source>
        <dbReference type="EMBL" id="MEU3555378.1"/>
    </source>
</evidence>
<dbReference type="Pfam" id="PF00149">
    <property type="entry name" value="Metallophos"/>
    <property type="match status" value="1"/>
</dbReference>
<dbReference type="CDD" id="cd00838">
    <property type="entry name" value="MPP_superfamily"/>
    <property type="match status" value="1"/>
</dbReference>
<dbReference type="InterPro" id="IPR004843">
    <property type="entry name" value="Calcineurin-like_PHP"/>
</dbReference>
<dbReference type="EMBL" id="JBEZUR010000018">
    <property type="protein sequence ID" value="MEU3555378.1"/>
    <property type="molecule type" value="Genomic_DNA"/>
</dbReference>
<reference evidence="3 4" key="1">
    <citation type="submission" date="2024-06" db="EMBL/GenBank/DDBJ databases">
        <title>The Natural Products Discovery Center: Release of the First 8490 Sequenced Strains for Exploring Actinobacteria Biosynthetic Diversity.</title>
        <authorList>
            <person name="Kalkreuter E."/>
            <person name="Kautsar S.A."/>
            <person name="Yang D."/>
            <person name="Bader C.D."/>
            <person name="Teijaro C.N."/>
            <person name="Fluegel L."/>
            <person name="Davis C.M."/>
            <person name="Simpson J.R."/>
            <person name="Lauterbach L."/>
            <person name="Steele A.D."/>
            <person name="Gui C."/>
            <person name="Meng S."/>
            <person name="Li G."/>
            <person name="Viehrig K."/>
            <person name="Ye F."/>
            <person name="Su P."/>
            <person name="Kiefer A.F."/>
            <person name="Nichols A."/>
            <person name="Cepeda A.J."/>
            <person name="Yan W."/>
            <person name="Fan B."/>
            <person name="Jiang Y."/>
            <person name="Adhikari A."/>
            <person name="Zheng C.-J."/>
            <person name="Schuster L."/>
            <person name="Cowan T.M."/>
            <person name="Smanski M.J."/>
            <person name="Chevrette M.G."/>
            <person name="De Carvalho L.P.S."/>
            <person name="Shen B."/>
        </authorList>
    </citation>
    <scope>NUCLEOTIDE SEQUENCE [LARGE SCALE GENOMIC DNA]</scope>
    <source>
        <strain evidence="3 4">NPDC038104</strain>
    </source>
</reference>
<dbReference type="Proteomes" id="UP001550850">
    <property type="component" value="Unassembled WGS sequence"/>
</dbReference>